<dbReference type="PANTHER" id="PTHR47090">
    <property type="entry name" value="PROTEIN EDS1-RELATED"/>
    <property type="match status" value="1"/>
</dbReference>
<feature type="domain" description="Fungal lipase-type" evidence="2">
    <location>
        <begin position="129"/>
        <end position="181"/>
    </location>
</feature>
<dbReference type="InterPro" id="IPR044214">
    <property type="entry name" value="EDS1-like"/>
</dbReference>
<dbReference type="Proteomes" id="UP000288805">
    <property type="component" value="Unassembled WGS sequence"/>
</dbReference>
<dbReference type="GO" id="GO:0006629">
    <property type="term" value="P:lipid metabolic process"/>
    <property type="evidence" value="ECO:0007669"/>
    <property type="project" value="InterPro"/>
</dbReference>
<dbReference type="PANTHER" id="PTHR47090:SF2">
    <property type="entry name" value="PROTEIN EDS1-RELATED"/>
    <property type="match status" value="1"/>
</dbReference>
<proteinExistence type="predicted"/>
<reference evidence="3 4" key="1">
    <citation type="journal article" date="2018" name="PLoS Genet.">
        <title>Population sequencing reveals clonal diversity and ancestral inbreeding in the grapevine cultivar Chardonnay.</title>
        <authorList>
            <person name="Roach M.J."/>
            <person name="Johnson D.L."/>
            <person name="Bohlmann J."/>
            <person name="van Vuuren H.J."/>
            <person name="Jones S.J."/>
            <person name="Pretorius I.S."/>
            <person name="Schmidt S.A."/>
            <person name="Borneman A.R."/>
        </authorList>
    </citation>
    <scope>NUCLEOTIDE SEQUENCE [LARGE SCALE GENOMIC DNA]</scope>
    <source>
        <strain evidence="4">cv. Chardonnay</strain>
        <tissue evidence="3">Leaf</tissue>
    </source>
</reference>
<dbReference type="AlphaFoldDB" id="A0A438KBQ2"/>
<dbReference type="Pfam" id="PF01764">
    <property type="entry name" value="Lipase_3"/>
    <property type="match status" value="1"/>
</dbReference>
<sequence length="307" mass="34696">MGETLGNRIRLSEEIVNKAASQAMRAHNSAGRPFLLDKTRGFAIFAFAGSWLPDDWFTHPPFGETKMDASTFPSLRSVGNDEVAVVNASFLRRFKAILDQLSLEREEASCFYWPLLGWCNGHPGNSILLGEGRPNQNPPRCITFGSPLVGDRIFGHAVRREKWSDHFIHFVMRFDVIPRIMLGPASTEHQQILNFFNPRSQFYREPLDPPLGFYLNVMRSASSVAIHDACILMGCTNPLLETLRNFTELSPYRPFGTYIFCTGNGKLVVLKNPDAVLQILFYCAQLSQEEAAEIAQRSLHEHLAYEK</sequence>
<dbReference type="Gene3D" id="3.40.50.1820">
    <property type="entry name" value="alpha/beta hydrolase"/>
    <property type="match status" value="1"/>
</dbReference>
<evidence type="ECO:0000259" key="2">
    <source>
        <dbReference type="Pfam" id="PF01764"/>
    </source>
</evidence>
<accession>A0A438KBQ2</accession>
<comment type="caution">
    <text evidence="3">The sequence shown here is derived from an EMBL/GenBank/DDBJ whole genome shotgun (WGS) entry which is preliminary data.</text>
</comment>
<dbReference type="SUPFAM" id="SSF53474">
    <property type="entry name" value="alpha/beta-Hydrolases"/>
    <property type="match status" value="1"/>
</dbReference>
<protein>
    <submittedName>
        <fullName evidence="3">Protein EDS1</fullName>
    </submittedName>
</protein>
<evidence type="ECO:0000313" key="4">
    <source>
        <dbReference type="Proteomes" id="UP000288805"/>
    </source>
</evidence>
<dbReference type="GO" id="GO:0006952">
    <property type="term" value="P:defense response"/>
    <property type="evidence" value="ECO:0007669"/>
    <property type="project" value="InterPro"/>
</dbReference>
<dbReference type="EMBL" id="QGNW01000011">
    <property type="protein sequence ID" value="RVX18610.1"/>
    <property type="molecule type" value="Genomic_DNA"/>
</dbReference>
<dbReference type="GO" id="GO:0016787">
    <property type="term" value="F:hydrolase activity"/>
    <property type="evidence" value="ECO:0007669"/>
    <property type="project" value="UniProtKB-KW"/>
</dbReference>
<dbReference type="InterPro" id="IPR029058">
    <property type="entry name" value="AB_hydrolase_fold"/>
</dbReference>
<dbReference type="InterPro" id="IPR002921">
    <property type="entry name" value="Fungal_lipase-type"/>
</dbReference>
<organism evidence="3 4">
    <name type="scientific">Vitis vinifera</name>
    <name type="common">Grape</name>
    <dbReference type="NCBI Taxonomy" id="29760"/>
    <lineage>
        <taxon>Eukaryota</taxon>
        <taxon>Viridiplantae</taxon>
        <taxon>Streptophyta</taxon>
        <taxon>Embryophyta</taxon>
        <taxon>Tracheophyta</taxon>
        <taxon>Spermatophyta</taxon>
        <taxon>Magnoliopsida</taxon>
        <taxon>eudicotyledons</taxon>
        <taxon>Gunneridae</taxon>
        <taxon>Pentapetalae</taxon>
        <taxon>rosids</taxon>
        <taxon>Vitales</taxon>
        <taxon>Vitaceae</taxon>
        <taxon>Viteae</taxon>
        <taxon>Vitis</taxon>
    </lineage>
</organism>
<evidence type="ECO:0000256" key="1">
    <source>
        <dbReference type="ARBA" id="ARBA00022801"/>
    </source>
</evidence>
<name>A0A438KBQ2_VITVI</name>
<evidence type="ECO:0000313" key="3">
    <source>
        <dbReference type="EMBL" id="RVX18610.1"/>
    </source>
</evidence>
<gene>
    <name evidence="3" type="primary">EDS1_10</name>
    <name evidence="3" type="ORF">CK203_006737</name>
</gene>
<keyword evidence="1" id="KW-0378">Hydrolase</keyword>